<dbReference type="InterPro" id="IPR009057">
    <property type="entry name" value="Homeodomain-like_sf"/>
</dbReference>
<dbReference type="InterPro" id="IPR058031">
    <property type="entry name" value="AAA_lid_NorR"/>
</dbReference>
<keyword evidence="2" id="KW-0058">Aromatic hydrocarbons catabolism</keyword>
<dbReference type="PANTHER" id="PTHR32071">
    <property type="entry name" value="TRANSCRIPTIONAL REGULATORY PROTEIN"/>
    <property type="match status" value="1"/>
</dbReference>
<dbReference type="Gene3D" id="1.10.8.60">
    <property type="match status" value="1"/>
</dbReference>
<keyword evidence="7" id="KW-1185">Reference proteome</keyword>
<dbReference type="InterPro" id="IPR025943">
    <property type="entry name" value="Sigma_54_int_dom_ATP-bd_2"/>
</dbReference>
<dbReference type="Gene3D" id="3.40.50.300">
    <property type="entry name" value="P-loop containing nucleotide triphosphate hydrolases"/>
    <property type="match status" value="1"/>
</dbReference>
<dbReference type="InterPro" id="IPR030828">
    <property type="entry name" value="HTH_TyrR"/>
</dbReference>
<dbReference type="EMBL" id="BOQT01000005">
    <property type="protein sequence ID" value="GIN20683.1"/>
    <property type="molecule type" value="Genomic_DNA"/>
</dbReference>
<keyword evidence="3" id="KW-0067">ATP-binding</keyword>
<dbReference type="SUPFAM" id="SSF46689">
    <property type="entry name" value="Homeodomain-like"/>
    <property type="match status" value="1"/>
</dbReference>
<dbReference type="PANTHER" id="PTHR32071:SF57">
    <property type="entry name" value="C4-DICARBOXYLATE TRANSPORT TRANSCRIPTIONAL REGULATORY PROTEIN DCTD"/>
    <property type="match status" value="1"/>
</dbReference>
<dbReference type="InterPro" id="IPR027417">
    <property type="entry name" value="P-loop_NTPase"/>
</dbReference>
<dbReference type="InterPro" id="IPR025662">
    <property type="entry name" value="Sigma_54_int_dom_ATP-bd_1"/>
</dbReference>
<dbReference type="PROSITE" id="PS50045">
    <property type="entry name" value="SIGMA54_INTERACT_4"/>
    <property type="match status" value="1"/>
</dbReference>
<dbReference type="SMART" id="SM00382">
    <property type="entry name" value="AAA"/>
    <property type="match status" value="1"/>
</dbReference>
<organism evidence="6 7">
    <name type="scientific">Siminovitchia fordii</name>
    <dbReference type="NCBI Taxonomy" id="254759"/>
    <lineage>
        <taxon>Bacteria</taxon>
        <taxon>Bacillati</taxon>
        <taxon>Bacillota</taxon>
        <taxon>Bacilli</taxon>
        <taxon>Bacillales</taxon>
        <taxon>Bacillaceae</taxon>
        <taxon>Siminovitchia</taxon>
    </lineage>
</organism>
<dbReference type="InterPro" id="IPR003593">
    <property type="entry name" value="AAA+_ATPase"/>
</dbReference>
<gene>
    <name evidence="6" type="ORF">J1TS3_18170</name>
</gene>
<dbReference type="SUPFAM" id="SSF52540">
    <property type="entry name" value="P-loop containing nucleoside triphosphate hydrolases"/>
    <property type="match status" value="1"/>
</dbReference>
<evidence type="ECO:0000313" key="7">
    <source>
        <dbReference type="Proteomes" id="UP000680279"/>
    </source>
</evidence>
<protein>
    <recommendedName>
        <fullName evidence="4">HTH-type transcriptional regulatory protein TyrR</fullName>
    </recommendedName>
</protein>
<dbReference type="Pfam" id="PF18024">
    <property type="entry name" value="HTH_50"/>
    <property type="match status" value="1"/>
</dbReference>
<evidence type="ECO:0000256" key="1">
    <source>
        <dbReference type="ARBA" id="ARBA00022741"/>
    </source>
</evidence>
<sequence>MVDYLTVFMDKRHRISKIQGDVTKVFGATPFSLAVGIHLFDIDWSNVVDAPPSLMEGSHITKMHSGDFILFFTVDIPFSNPEMDYLLLICRLDSGFYMEGLQQSFQEPLDHMPAKSDAMKKIIDIIQRISEVDSTVLLLGETGVGKTMLARYIHKSSSRSKQPFVTVNCGAIPDSLIESELFGYESGAFTGGRSKGKKGLIELADGGILFLDEIAELPFSVQSKLLEVLQEHTFRKVGGTNSVSVDIRIIAATNKDLQQMVDEKKFREDLYYRLHVVPLTIPPLRERREEIIPLAEHFVRKFNEQYGRHFVLSANVKDRLFINPWRGNIRELENTIERMVVTQSEEMAPPGDEMPFEISGSYAGNKLPPLKEAKKQLEKELILRAYDLYGTTYKAAEILQVDQSTIAKKIKQYREEERLTE</sequence>
<accession>A0ABQ4K765</accession>
<evidence type="ECO:0000256" key="2">
    <source>
        <dbReference type="ARBA" id="ARBA00022797"/>
    </source>
</evidence>
<dbReference type="InterPro" id="IPR002078">
    <property type="entry name" value="Sigma_54_int"/>
</dbReference>
<dbReference type="Pfam" id="PF00158">
    <property type="entry name" value="Sigma54_activat"/>
    <property type="match status" value="1"/>
</dbReference>
<evidence type="ECO:0000256" key="3">
    <source>
        <dbReference type="ARBA" id="ARBA00022840"/>
    </source>
</evidence>
<dbReference type="Pfam" id="PF25601">
    <property type="entry name" value="AAA_lid_14"/>
    <property type="match status" value="1"/>
</dbReference>
<dbReference type="PROSITE" id="PS00675">
    <property type="entry name" value="SIGMA54_INTERACT_1"/>
    <property type="match status" value="1"/>
</dbReference>
<dbReference type="Proteomes" id="UP000680279">
    <property type="component" value="Unassembled WGS sequence"/>
</dbReference>
<name>A0ABQ4K765_9BACI</name>
<comment type="caution">
    <text evidence="6">The sequence shown here is derived from an EMBL/GenBank/DDBJ whole genome shotgun (WGS) entry which is preliminary data.</text>
</comment>
<reference evidence="6 7" key="1">
    <citation type="submission" date="2021-03" db="EMBL/GenBank/DDBJ databases">
        <title>Antimicrobial resistance genes in bacteria isolated from Japanese honey, and their potential for conferring macrolide and lincosamide resistance in the American foulbrood pathogen Paenibacillus larvae.</title>
        <authorList>
            <person name="Okamoto M."/>
            <person name="Kumagai M."/>
            <person name="Kanamori H."/>
            <person name="Takamatsu D."/>
        </authorList>
    </citation>
    <scope>NUCLEOTIDE SEQUENCE [LARGE SCALE GENOMIC DNA]</scope>
    <source>
        <strain evidence="6 7">J1TS3</strain>
    </source>
</reference>
<dbReference type="PROSITE" id="PS00676">
    <property type="entry name" value="SIGMA54_INTERACT_2"/>
    <property type="match status" value="1"/>
</dbReference>
<feature type="domain" description="Sigma-54 factor interaction" evidence="5">
    <location>
        <begin position="112"/>
        <end position="341"/>
    </location>
</feature>
<evidence type="ECO:0000256" key="4">
    <source>
        <dbReference type="ARBA" id="ARBA00029500"/>
    </source>
</evidence>
<dbReference type="RefSeq" id="WP_018707033.1">
    <property type="nucleotide sequence ID" value="NZ_BOQT01000005.1"/>
</dbReference>
<proteinExistence type="predicted"/>
<dbReference type="CDD" id="cd00009">
    <property type="entry name" value="AAA"/>
    <property type="match status" value="1"/>
</dbReference>
<evidence type="ECO:0000259" key="5">
    <source>
        <dbReference type="PROSITE" id="PS50045"/>
    </source>
</evidence>
<keyword evidence="1" id="KW-0547">Nucleotide-binding</keyword>
<evidence type="ECO:0000313" key="6">
    <source>
        <dbReference type="EMBL" id="GIN20683.1"/>
    </source>
</evidence>
<dbReference type="Gene3D" id="1.10.10.60">
    <property type="entry name" value="Homeodomain-like"/>
    <property type="match status" value="1"/>
</dbReference>